<dbReference type="Proteomes" id="UP000824755">
    <property type="component" value="Chromosome"/>
</dbReference>
<organism evidence="2 3">
    <name type="scientific">Lysobacter soyae</name>
    <dbReference type="NCBI Taxonomy" id="2764185"/>
    <lineage>
        <taxon>Bacteria</taxon>
        <taxon>Pseudomonadati</taxon>
        <taxon>Pseudomonadota</taxon>
        <taxon>Gammaproteobacteria</taxon>
        <taxon>Lysobacterales</taxon>
        <taxon>Lysobacteraceae</taxon>
        <taxon>Lysobacter</taxon>
    </lineage>
</organism>
<keyword evidence="1" id="KW-0472">Membrane</keyword>
<dbReference type="RefSeq" id="WP_220379197.1">
    <property type="nucleotide sequence ID" value="NZ_CP080544.1"/>
</dbReference>
<evidence type="ECO:0000313" key="3">
    <source>
        <dbReference type="Proteomes" id="UP000824755"/>
    </source>
</evidence>
<proteinExistence type="predicted"/>
<name>A0ABX8WLB3_9GAMM</name>
<keyword evidence="1" id="KW-0812">Transmembrane</keyword>
<feature type="transmembrane region" description="Helical" evidence="1">
    <location>
        <begin position="69"/>
        <end position="87"/>
    </location>
</feature>
<dbReference type="PANTHER" id="PTHR38482">
    <property type="entry name" value="DMT FAMILY PROTEIN"/>
    <property type="match status" value="1"/>
</dbReference>
<keyword evidence="3" id="KW-1185">Reference proteome</keyword>
<evidence type="ECO:0000313" key="2">
    <source>
        <dbReference type="EMBL" id="QYR52411.1"/>
    </source>
</evidence>
<keyword evidence="1" id="KW-1133">Transmembrane helix</keyword>
<feature type="transmembrane region" description="Helical" evidence="1">
    <location>
        <begin position="93"/>
        <end position="112"/>
    </location>
</feature>
<dbReference type="PANTHER" id="PTHR38482:SF1">
    <property type="entry name" value="DMT FAMILY PROTEIN"/>
    <property type="match status" value="1"/>
</dbReference>
<dbReference type="InterPro" id="IPR007437">
    <property type="entry name" value="DUF486"/>
</dbReference>
<reference evidence="2 3" key="1">
    <citation type="submission" date="2021-08" db="EMBL/GenBank/DDBJ databases">
        <title>Lysobacter sp. strain CJ11 Genome sequencing and assembly.</title>
        <authorList>
            <person name="Kim I."/>
        </authorList>
    </citation>
    <scope>NUCLEOTIDE SEQUENCE [LARGE SCALE GENOMIC DNA]</scope>
    <source>
        <strain evidence="2 3">CJ11</strain>
    </source>
</reference>
<dbReference type="PIRSF" id="PIRSF021239">
    <property type="entry name" value="UCP021239"/>
    <property type="match status" value="1"/>
</dbReference>
<accession>A0ABX8WLB3</accession>
<feature type="transmembrane region" description="Helical" evidence="1">
    <location>
        <begin position="7"/>
        <end position="25"/>
    </location>
</feature>
<dbReference type="Pfam" id="PF04342">
    <property type="entry name" value="DMT_6"/>
    <property type="match status" value="1"/>
</dbReference>
<feature type="transmembrane region" description="Helical" evidence="1">
    <location>
        <begin position="31"/>
        <end position="48"/>
    </location>
</feature>
<protein>
    <submittedName>
        <fullName evidence="2">DMT family protein</fullName>
    </submittedName>
</protein>
<gene>
    <name evidence="2" type="ORF">H8L67_07335</name>
</gene>
<sequence>MSGTLKFILLLTVSNVFMNFAWYGHLKFKGSPLWLAILASWGLALFEYTFMVPGNRIGAMHLSLTQMKIAQECITLAVFVVFAYLMFGETLRWNHLAAFACLLAAVAFTFAFK</sequence>
<evidence type="ECO:0000256" key="1">
    <source>
        <dbReference type="SAM" id="Phobius"/>
    </source>
</evidence>
<dbReference type="EMBL" id="CP080544">
    <property type="protein sequence ID" value="QYR52411.1"/>
    <property type="molecule type" value="Genomic_DNA"/>
</dbReference>